<dbReference type="RefSeq" id="XP_023621359.1">
    <property type="nucleotide sequence ID" value="XM_023765591.1"/>
</dbReference>
<feature type="signal peptide" evidence="1">
    <location>
        <begin position="1"/>
        <end position="21"/>
    </location>
</feature>
<dbReference type="Gene3D" id="3.50.4.10">
    <property type="entry name" value="Hepatocyte Growth Factor"/>
    <property type="match status" value="2"/>
</dbReference>
<dbReference type="GeneID" id="35595832"/>
<proteinExistence type="predicted"/>
<dbReference type="EMBL" id="FJUY01000001">
    <property type="protein sequence ID" value="CZT14462.1"/>
    <property type="molecule type" value="Genomic_DNA"/>
</dbReference>
<sequence length="203" mass="21001">MQPSSLLLLASTYAISTSAIAITTTTSGYCTGTSSTGNSTIIPGTTCTAECSLDRPGGDFLPGQRVADLAACAAACNAEPNCLTASFVEATGYCYQKNFILNPVSKSDVDGVICRTCANGSTVPGTNCVEECGMDRPGSDIQAIQFEGADGLQRCAQACNGNPSCVTAQYRADNRFCYLKERANQAVADSNVNGVVCPKSSVQ</sequence>
<reference evidence="3 4" key="1">
    <citation type="submission" date="2016-03" db="EMBL/GenBank/DDBJ databases">
        <authorList>
            <person name="Ploux O."/>
        </authorList>
    </citation>
    <scope>NUCLEOTIDE SEQUENCE [LARGE SCALE GENOMIC DNA]</scope>
    <source>
        <strain evidence="3 4">URUG2</strain>
    </source>
</reference>
<name>A0A2D3ULC3_9PEZI</name>
<dbReference type="InterPro" id="IPR003609">
    <property type="entry name" value="Pan_app"/>
</dbReference>
<evidence type="ECO:0000256" key="1">
    <source>
        <dbReference type="SAM" id="SignalP"/>
    </source>
</evidence>
<feature type="domain" description="Apple" evidence="2">
    <location>
        <begin position="54"/>
        <end position="96"/>
    </location>
</feature>
<evidence type="ECO:0000313" key="3">
    <source>
        <dbReference type="EMBL" id="CZT14462.1"/>
    </source>
</evidence>
<dbReference type="Pfam" id="PF14295">
    <property type="entry name" value="PAN_4"/>
    <property type="match status" value="2"/>
</dbReference>
<keyword evidence="1" id="KW-0732">Signal</keyword>
<dbReference type="Proteomes" id="UP000225277">
    <property type="component" value="Unassembled WGS sequence"/>
</dbReference>
<keyword evidence="4" id="KW-1185">Reference proteome</keyword>
<dbReference type="AlphaFoldDB" id="A0A2D3ULC3"/>
<feature type="domain" description="Apple" evidence="2">
    <location>
        <begin position="135"/>
        <end position="180"/>
    </location>
</feature>
<dbReference type="STRING" id="112498.A0A2D3ULC3"/>
<dbReference type="OrthoDB" id="160645at2759"/>
<protein>
    <recommendedName>
        <fullName evidence="2">Apple domain-containing protein</fullName>
    </recommendedName>
</protein>
<evidence type="ECO:0000313" key="4">
    <source>
        <dbReference type="Proteomes" id="UP000225277"/>
    </source>
</evidence>
<gene>
    <name evidence="3" type="ORF">RCC_00440</name>
</gene>
<feature type="chain" id="PRO_5013803876" description="Apple domain-containing protein" evidence="1">
    <location>
        <begin position="22"/>
        <end position="203"/>
    </location>
</feature>
<organism evidence="3 4">
    <name type="scientific">Ramularia collo-cygni</name>
    <dbReference type="NCBI Taxonomy" id="112498"/>
    <lineage>
        <taxon>Eukaryota</taxon>
        <taxon>Fungi</taxon>
        <taxon>Dikarya</taxon>
        <taxon>Ascomycota</taxon>
        <taxon>Pezizomycotina</taxon>
        <taxon>Dothideomycetes</taxon>
        <taxon>Dothideomycetidae</taxon>
        <taxon>Mycosphaerellales</taxon>
        <taxon>Mycosphaerellaceae</taxon>
        <taxon>Ramularia</taxon>
    </lineage>
</organism>
<accession>A0A2D3ULC3</accession>
<evidence type="ECO:0000259" key="2">
    <source>
        <dbReference type="Pfam" id="PF14295"/>
    </source>
</evidence>